<dbReference type="AlphaFoldDB" id="A0A485KDT8"/>
<dbReference type="Gene3D" id="3.50.50.60">
    <property type="entry name" value="FAD/NAD(P)-binding domain"/>
    <property type="match status" value="2"/>
</dbReference>
<name>A0A485KDT8_9STRA</name>
<evidence type="ECO:0000313" key="3">
    <source>
        <dbReference type="EMBL" id="VFT82159.1"/>
    </source>
</evidence>
<organism evidence="3 4">
    <name type="scientific">Aphanomyces stellatus</name>
    <dbReference type="NCBI Taxonomy" id="120398"/>
    <lineage>
        <taxon>Eukaryota</taxon>
        <taxon>Sar</taxon>
        <taxon>Stramenopiles</taxon>
        <taxon>Oomycota</taxon>
        <taxon>Saprolegniomycetes</taxon>
        <taxon>Saprolegniales</taxon>
        <taxon>Verrucalvaceae</taxon>
        <taxon>Aphanomyces</taxon>
    </lineage>
</organism>
<keyword evidence="4" id="KW-1185">Reference proteome</keyword>
<dbReference type="GO" id="GO:0005737">
    <property type="term" value="C:cytoplasm"/>
    <property type="evidence" value="ECO:0007669"/>
    <property type="project" value="TreeGrafter"/>
</dbReference>
<dbReference type="Gene3D" id="3.30.9.10">
    <property type="entry name" value="D-Amino Acid Oxidase, subunit A, domain 2"/>
    <property type="match status" value="1"/>
</dbReference>
<dbReference type="PANTHER" id="PTHR13847:SF150">
    <property type="entry name" value="OXIDOREDUCTASE TDA3-RELATED"/>
    <property type="match status" value="1"/>
</dbReference>
<protein>
    <submittedName>
        <fullName evidence="3">Aste57867_5078 protein</fullName>
    </submittedName>
</protein>
<feature type="domain" description="FAD dependent oxidoreductase" evidence="1">
    <location>
        <begin position="2"/>
        <end position="346"/>
    </location>
</feature>
<reference evidence="3 4" key="1">
    <citation type="submission" date="2019-03" db="EMBL/GenBank/DDBJ databases">
        <authorList>
            <person name="Gaulin E."/>
            <person name="Dumas B."/>
        </authorList>
    </citation>
    <scope>NUCLEOTIDE SEQUENCE [LARGE SCALE GENOMIC DNA]</scope>
    <source>
        <strain evidence="3">CBS 568.67</strain>
    </source>
</reference>
<proteinExistence type="predicted"/>
<dbReference type="EMBL" id="CAADRA010001505">
    <property type="protein sequence ID" value="VFT82159.1"/>
    <property type="molecule type" value="Genomic_DNA"/>
</dbReference>
<sequence>MKIVICGGGVIGCTLAYYLVHSDDFGEHDEVIVVEEVGVAAAASGKAGGFLASNWCQGEDINGLCQLSFRLHEELARVADGTTIYDYRRVDTISCVVTTKPSKSRKLHTDNIVPAWVRGHVVESHAIGDKATCAQVHPRKFTETMLRLAMATGKARLVHGAVSGLLHGPQRGVVVDGMTIEADAVVLAMGPWTFPCLTQWLEFPSIAPPEVYKIHSVVLESARTAAFDPIVVFGELKESHNDVEIVPRPDGSVYACGPRDAEPLPASASLVLPTAARVAELIAGVAAFDGAAAESEVVAKQACYLPSTKDNIPVVGRVQDGIYVAAGHGCWGVLNAPATALALSQLVLTGHTTCVDLSPFAPARYTMTFD</sequence>
<evidence type="ECO:0000259" key="1">
    <source>
        <dbReference type="Pfam" id="PF01266"/>
    </source>
</evidence>
<dbReference type="SUPFAM" id="SSF51905">
    <property type="entry name" value="FAD/NAD(P)-binding domain"/>
    <property type="match status" value="1"/>
</dbReference>
<dbReference type="InterPro" id="IPR006076">
    <property type="entry name" value="FAD-dep_OxRdtase"/>
</dbReference>
<dbReference type="InterPro" id="IPR036188">
    <property type="entry name" value="FAD/NAD-bd_sf"/>
</dbReference>
<dbReference type="OrthoDB" id="498204at2759"/>
<dbReference type="PANTHER" id="PTHR13847">
    <property type="entry name" value="SARCOSINE DEHYDROGENASE-RELATED"/>
    <property type="match status" value="1"/>
</dbReference>
<dbReference type="Proteomes" id="UP000332933">
    <property type="component" value="Unassembled WGS sequence"/>
</dbReference>
<reference evidence="2" key="2">
    <citation type="submission" date="2019-06" db="EMBL/GenBank/DDBJ databases">
        <title>Genomics analysis of Aphanomyces spp. identifies a new class of oomycete effector associated with host adaptation.</title>
        <authorList>
            <person name="Gaulin E."/>
        </authorList>
    </citation>
    <scope>NUCLEOTIDE SEQUENCE</scope>
    <source>
        <strain evidence="2">CBS 578.67</strain>
    </source>
</reference>
<gene>
    <name evidence="3" type="primary">Aste57867_5078</name>
    <name evidence="2" type="ORF">As57867_005065</name>
    <name evidence="3" type="ORF">ASTE57867_5078</name>
</gene>
<evidence type="ECO:0000313" key="4">
    <source>
        <dbReference type="Proteomes" id="UP000332933"/>
    </source>
</evidence>
<dbReference type="Pfam" id="PF01266">
    <property type="entry name" value="DAO"/>
    <property type="match status" value="1"/>
</dbReference>
<dbReference type="EMBL" id="VJMH01001504">
    <property type="protein sequence ID" value="KAF0711820.1"/>
    <property type="molecule type" value="Genomic_DNA"/>
</dbReference>
<accession>A0A485KDT8</accession>
<evidence type="ECO:0000313" key="2">
    <source>
        <dbReference type="EMBL" id="KAF0711820.1"/>
    </source>
</evidence>